<organism evidence="2">
    <name type="scientific">Ralstonia solanacearum</name>
    <name type="common">Pseudomonas solanacearum</name>
    <dbReference type="NCBI Taxonomy" id="305"/>
    <lineage>
        <taxon>Bacteria</taxon>
        <taxon>Pseudomonadati</taxon>
        <taxon>Pseudomonadota</taxon>
        <taxon>Betaproteobacteria</taxon>
        <taxon>Burkholderiales</taxon>
        <taxon>Burkholderiaceae</taxon>
        <taxon>Ralstonia</taxon>
        <taxon>Ralstonia solanacearum species complex</taxon>
    </lineage>
</organism>
<protein>
    <submittedName>
        <fullName evidence="2">Uncharacterized protein</fullName>
    </submittedName>
</protein>
<sequence length="140" mass="14266">MRRRSADGVAIGAQASHSGGSAMSQRECAGFNWPPASIAAQEPVSISPRAVRRAGPGSNVNACSLNGLPRVCSARCARNSGEPLAECQSLAFGVAQPETNATVFRLLSLLLAALLPFRAGVPAIGVGHPVKHTAAARSGP</sequence>
<evidence type="ECO:0000256" key="1">
    <source>
        <dbReference type="SAM" id="MobiDB-lite"/>
    </source>
</evidence>
<dbReference type="EMBL" id="LN899825">
    <property type="protein sequence ID" value="CUV33782.1"/>
    <property type="molecule type" value="Genomic_DNA"/>
</dbReference>
<accession>A0A0S4UVA3</accession>
<dbReference type="AlphaFoldDB" id="A0A0S4UVA3"/>
<proteinExistence type="predicted"/>
<dbReference type="EMBL" id="LN899822">
    <property type="protein sequence ID" value="CUV61074.1"/>
    <property type="molecule type" value="Genomic_DNA"/>
</dbReference>
<reference evidence="2" key="1">
    <citation type="submission" date="2015-10" db="EMBL/GenBank/DDBJ databases">
        <authorList>
            <person name="Gilbert D.G."/>
        </authorList>
    </citation>
    <scope>NUCLEOTIDE SEQUENCE</scope>
    <source>
        <strain evidence="2">Phyl III-seqv23</strain>
    </source>
</reference>
<dbReference type="EMBL" id="LN899823">
    <property type="protein sequence ID" value="CUV26148.1"/>
    <property type="molecule type" value="Genomic_DNA"/>
</dbReference>
<name>A0A0S4UVA3_RALSL</name>
<dbReference type="EMBL" id="LN899826">
    <property type="protein sequence ID" value="CUV41172.1"/>
    <property type="molecule type" value="Genomic_DNA"/>
</dbReference>
<evidence type="ECO:0000313" key="4">
    <source>
        <dbReference type="EMBL" id="CUV41172.1"/>
    </source>
</evidence>
<gene>
    <name evidence="5" type="ORF">RD1301_v1_1280014</name>
    <name evidence="2" type="ORF">RUN1744_v1_1270013</name>
    <name evidence="3" type="ORF">TD1301_v1_550021</name>
    <name evidence="4" type="ORF">TF3108_v1_700014</name>
</gene>
<evidence type="ECO:0000313" key="3">
    <source>
        <dbReference type="EMBL" id="CUV33782.1"/>
    </source>
</evidence>
<evidence type="ECO:0000313" key="2">
    <source>
        <dbReference type="EMBL" id="CUV26148.1"/>
    </source>
</evidence>
<feature type="region of interest" description="Disordered" evidence="1">
    <location>
        <begin position="1"/>
        <end position="23"/>
    </location>
</feature>
<evidence type="ECO:0000313" key="5">
    <source>
        <dbReference type="EMBL" id="CUV61074.1"/>
    </source>
</evidence>